<dbReference type="InterPro" id="IPR006597">
    <property type="entry name" value="Sel1-like"/>
</dbReference>
<feature type="compositionally biased region" description="Basic and acidic residues" evidence="3">
    <location>
        <begin position="782"/>
        <end position="792"/>
    </location>
</feature>
<dbReference type="InterPro" id="IPR011990">
    <property type="entry name" value="TPR-like_helical_dom_sf"/>
</dbReference>
<dbReference type="PANTHER" id="PTHR46430:SF2">
    <property type="entry name" value="CHITIN SYNTHASE REGULATORY FACTOR 4"/>
    <property type="match status" value="1"/>
</dbReference>
<reference evidence="4 5" key="1">
    <citation type="journal article" date="2017" name="G3 (Bethesda)">
        <title>First Draft Genome Sequence of the Pathogenic Fungus Lomentospora prolificans (Formerly Scedosporium prolificans).</title>
        <authorList>
            <person name="Luo R."/>
            <person name="Zimin A."/>
            <person name="Workman R."/>
            <person name="Fan Y."/>
            <person name="Pertea G."/>
            <person name="Grossman N."/>
            <person name="Wear M.P."/>
            <person name="Jia B."/>
            <person name="Miller H."/>
            <person name="Casadevall A."/>
            <person name="Timp W."/>
            <person name="Zhang S.X."/>
            <person name="Salzberg S.L."/>
        </authorList>
    </citation>
    <scope>NUCLEOTIDE SEQUENCE [LARGE SCALE GENOMIC DNA]</scope>
    <source>
        <strain evidence="4 5">JHH-5317</strain>
    </source>
</reference>
<feature type="compositionally biased region" description="Low complexity" evidence="3">
    <location>
        <begin position="193"/>
        <end position="204"/>
    </location>
</feature>
<evidence type="ECO:0000256" key="2">
    <source>
        <dbReference type="PROSITE-ProRule" id="PRU00339"/>
    </source>
</evidence>
<evidence type="ECO:0000256" key="3">
    <source>
        <dbReference type="SAM" id="MobiDB-lite"/>
    </source>
</evidence>
<organism evidence="4 5">
    <name type="scientific">Lomentospora prolificans</name>
    <dbReference type="NCBI Taxonomy" id="41688"/>
    <lineage>
        <taxon>Eukaryota</taxon>
        <taxon>Fungi</taxon>
        <taxon>Dikarya</taxon>
        <taxon>Ascomycota</taxon>
        <taxon>Pezizomycotina</taxon>
        <taxon>Sordariomycetes</taxon>
        <taxon>Hypocreomycetidae</taxon>
        <taxon>Microascales</taxon>
        <taxon>Microascaceae</taxon>
        <taxon>Lomentospora</taxon>
    </lineage>
</organism>
<dbReference type="EMBL" id="NLAX01000008">
    <property type="protein sequence ID" value="PKS10879.1"/>
    <property type="molecule type" value="Genomic_DNA"/>
</dbReference>
<feature type="compositionally biased region" description="Basic and acidic residues" evidence="3">
    <location>
        <begin position="589"/>
        <end position="607"/>
    </location>
</feature>
<keyword evidence="5" id="KW-1185">Reference proteome</keyword>
<dbReference type="STRING" id="41688.A0A2N3NEM0"/>
<dbReference type="Gene3D" id="1.25.40.10">
    <property type="entry name" value="Tetratricopeptide repeat domain"/>
    <property type="match status" value="2"/>
</dbReference>
<feature type="compositionally biased region" description="Basic and acidic residues" evidence="3">
    <location>
        <begin position="909"/>
        <end position="921"/>
    </location>
</feature>
<feature type="repeat" description="TPR" evidence="2">
    <location>
        <begin position="358"/>
        <end position="391"/>
    </location>
</feature>
<feature type="region of interest" description="Disordered" evidence="3">
    <location>
        <begin position="589"/>
        <end position="978"/>
    </location>
</feature>
<dbReference type="OrthoDB" id="4095816at2759"/>
<dbReference type="PANTHER" id="PTHR46430">
    <property type="entry name" value="PROTEIN SKT5-RELATED"/>
    <property type="match status" value="1"/>
</dbReference>
<feature type="compositionally biased region" description="Polar residues" evidence="3">
    <location>
        <begin position="608"/>
        <end position="618"/>
    </location>
</feature>
<dbReference type="Pfam" id="PF08238">
    <property type="entry name" value="Sel1"/>
    <property type="match status" value="6"/>
</dbReference>
<evidence type="ECO:0000313" key="5">
    <source>
        <dbReference type="Proteomes" id="UP000233524"/>
    </source>
</evidence>
<feature type="compositionally biased region" description="Low complexity" evidence="3">
    <location>
        <begin position="926"/>
        <end position="949"/>
    </location>
</feature>
<dbReference type="SUPFAM" id="SSF81901">
    <property type="entry name" value="HCP-like"/>
    <property type="match status" value="1"/>
</dbReference>
<feature type="compositionally biased region" description="Polar residues" evidence="3">
    <location>
        <begin position="856"/>
        <end position="865"/>
    </location>
</feature>
<keyword evidence="1" id="KW-0677">Repeat</keyword>
<dbReference type="InterPro" id="IPR019734">
    <property type="entry name" value="TPR_rpt"/>
</dbReference>
<dbReference type="VEuPathDB" id="FungiDB:jhhlp_002637"/>
<feature type="compositionally biased region" description="Basic and acidic residues" evidence="3">
    <location>
        <begin position="845"/>
        <end position="854"/>
    </location>
</feature>
<proteinExistence type="predicted"/>
<feature type="region of interest" description="Disordered" evidence="3">
    <location>
        <begin position="169"/>
        <end position="243"/>
    </location>
</feature>
<dbReference type="Proteomes" id="UP000233524">
    <property type="component" value="Unassembled WGS sequence"/>
</dbReference>
<comment type="caution">
    <text evidence="4">The sequence shown here is derived from an EMBL/GenBank/DDBJ whole genome shotgun (WGS) entry which is preliminary data.</text>
</comment>
<accession>A0A2N3NEM0</accession>
<name>A0A2N3NEM0_9PEZI</name>
<dbReference type="AlphaFoldDB" id="A0A2N3NEM0"/>
<feature type="compositionally biased region" description="Polar residues" evidence="3">
    <location>
        <begin position="827"/>
        <end position="838"/>
    </location>
</feature>
<protein>
    <submittedName>
        <fullName evidence="4">Uncharacterized protein</fullName>
    </submittedName>
</protein>
<dbReference type="SMART" id="SM00671">
    <property type="entry name" value="SEL1"/>
    <property type="match status" value="6"/>
</dbReference>
<dbReference type="InParanoid" id="A0A2N3NEM0"/>
<evidence type="ECO:0000313" key="4">
    <source>
        <dbReference type="EMBL" id="PKS10879.1"/>
    </source>
</evidence>
<dbReference type="InterPro" id="IPR051726">
    <property type="entry name" value="Chitin_Synth_Reg"/>
</dbReference>
<sequence>MANYYNAHGQPAQGAAQPQFIQQHAHQCLLSSLLHPYKGFQDACGSLTRSSRASYRAGVRTRSLFSPFTTHTPSLNPSVLPTLRFWQNRNENQTRNVSRLGRCFLLTYLCSANPPRTDSLQENPQLGATFVPGGFDDYYMPEVYAPAPQRVMPEVPQNMQADLQRLESGAKSAEFHQAGGPAPPSTHPNSFISPPGTASSAPPASFKPFNDTNPGLPKPGNLSSDAPTFSPFPKVKGDGIPPSFEEVEQNLWDNREHTLHSNNVPLQLAWAKQVLAWVEVVMEDLDRELDGKPRPPTPNAEHQMRIDALTIVNHLASQEHPDALFLRSKWLEFGRFGHRIDKREAYNGYKKAAELGMGRAEYRMGMLFETSNDMRNAIQRYQRGLELGDSAASYRLGMMSLMGQHGQIKDYHHGLSLIEAAADSADEDAPQGAYVYGLLIARELPDITIPEGLLPYQLPLAKRYIEKAALLGFAKAQLKMGQAYELCQLGCDFNPSFSLHYYGLAAKQGQAEAALGVSRWFLFGYEGFFNKNEQLAYKYAKQAADGKLATGEFAMGYYHEIGIHVPKDLREAKKWYELAAEHGNKDAVGRLESLNEEKTLTKHDHETTTLTRIKSQHGSMRGKRPERFAQKPSAMPALSEAETEQPKISPRASPGMNPTNASQGGPDMPDVSRLSLKDGRPPAFALNVDSTGGKPKAPAPYPEDDRPPPLNLPRSQSAAPYPEDDTVRPPLSPHFDPNIRPSHGPAADRPMSAFGIRPLSPGVPGGRPPQANLGPGPGLGGEYRRDPYRQDVSRPATVQPYDGRQGGPALNPAQNRLQKPNPHMQRPASSMAGNQFPSGPQGPREPGHAGREYGPRTSSRTNLPNPQQPHRPASEAYGRGGPGVGRPDRFDSLPAHPSPHGHNAPRPISHVDRPRPLDDGPGRIGSAPPAQQRPQQKPASPAAASTVSAPPRPTGQGPSTFEEMGIPQGKSDGDCVVM</sequence>
<keyword evidence="2" id="KW-0802">TPR repeat</keyword>
<dbReference type="PROSITE" id="PS50005">
    <property type="entry name" value="TPR"/>
    <property type="match status" value="1"/>
</dbReference>
<evidence type="ECO:0000256" key="1">
    <source>
        <dbReference type="ARBA" id="ARBA00022737"/>
    </source>
</evidence>
<gene>
    <name evidence="4" type="ORF">jhhlp_002637</name>
</gene>